<proteinExistence type="inferred from homology"/>
<dbReference type="PRINTS" id="PR00081">
    <property type="entry name" value="GDHRDH"/>
</dbReference>
<comment type="similarity">
    <text evidence="1">Belongs to the short-chain dehydrogenases/reductases (SDR) family.</text>
</comment>
<keyword evidence="3" id="KW-1185">Reference proteome</keyword>
<evidence type="ECO:0000313" key="3">
    <source>
        <dbReference type="Proteomes" id="UP000474630"/>
    </source>
</evidence>
<dbReference type="InterPro" id="IPR020904">
    <property type="entry name" value="Sc_DH/Rdtase_CS"/>
</dbReference>
<name>A0A6C0RDA0_9BACT</name>
<protein>
    <submittedName>
        <fullName evidence="2">SDR family oxidoreductase</fullName>
    </submittedName>
</protein>
<dbReference type="CDD" id="cd05374">
    <property type="entry name" value="17beta-HSD-like_SDR_c"/>
    <property type="match status" value="1"/>
</dbReference>
<evidence type="ECO:0000256" key="1">
    <source>
        <dbReference type="RuleBase" id="RU000363"/>
    </source>
</evidence>
<dbReference type="PANTHER" id="PTHR43976">
    <property type="entry name" value="SHORT CHAIN DEHYDROGENASE"/>
    <property type="match status" value="1"/>
</dbReference>
<dbReference type="KEGG" id="drc:G0Q07_12560"/>
<dbReference type="SUPFAM" id="SSF51735">
    <property type="entry name" value="NAD(P)-binding Rossmann-fold domains"/>
    <property type="match status" value="1"/>
</dbReference>
<dbReference type="EMBL" id="CP048409">
    <property type="protein sequence ID" value="QIA08494.1"/>
    <property type="molecule type" value="Genomic_DNA"/>
</dbReference>
<dbReference type="PRINTS" id="PR00080">
    <property type="entry name" value="SDRFAMILY"/>
</dbReference>
<accession>A0A6C0RDA0</accession>
<dbReference type="InterPro" id="IPR036291">
    <property type="entry name" value="NAD(P)-bd_dom_sf"/>
</dbReference>
<dbReference type="PANTHER" id="PTHR43976:SF9">
    <property type="entry name" value="OXIDOREDUCTASE"/>
    <property type="match status" value="1"/>
</dbReference>
<sequence>MKKVLITGCSSGFGYLSAKYLAEKGHHVFATMRNVTTKNSKPAAELTDFAKSNNYKMEVFEMDVTSDESVKKAADQLPTIDVLINNAGFGYSGAMEAFSPDAVLAQLDLNIVGNIRVAQAVLPGMRKQKSGLIIQLSSVAGRGAFPAFGVYNASKWGVEGLSEAMRYELAPFGIDVAIVEPGPFETKFFGNLVQAENEEVAKAYQHVKEFADGFAENVMNLFADENAPTDPMIIVRIFEDLINSEPGTRPLRTIGGLDFGLQKLNDVVEPIRKEILEAMEIADLDGVKKQ</sequence>
<dbReference type="PROSITE" id="PS00061">
    <property type="entry name" value="ADH_SHORT"/>
    <property type="match status" value="1"/>
</dbReference>
<evidence type="ECO:0000313" key="2">
    <source>
        <dbReference type="EMBL" id="QIA08494.1"/>
    </source>
</evidence>
<dbReference type="AlphaFoldDB" id="A0A6C0RDA0"/>
<dbReference type="Proteomes" id="UP000474630">
    <property type="component" value="Chromosome"/>
</dbReference>
<dbReference type="Pfam" id="PF00106">
    <property type="entry name" value="adh_short"/>
    <property type="match status" value="1"/>
</dbReference>
<gene>
    <name evidence="2" type="ORF">G0Q07_12560</name>
</gene>
<dbReference type="Gene3D" id="3.40.50.720">
    <property type="entry name" value="NAD(P)-binding Rossmann-like Domain"/>
    <property type="match status" value="1"/>
</dbReference>
<dbReference type="InterPro" id="IPR051911">
    <property type="entry name" value="SDR_oxidoreductase"/>
</dbReference>
<dbReference type="RefSeq" id="WP_163346422.1">
    <property type="nucleotide sequence ID" value="NZ_CP048409.1"/>
</dbReference>
<organism evidence="2 3">
    <name type="scientific">Draconibacterium halophilum</name>
    <dbReference type="NCBI Taxonomy" id="2706887"/>
    <lineage>
        <taxon>Bacteria</taxon>
        <taxon>Pseudomonadati</taxon>
        <taxon>Bacteroidota</taxon>
        <taxon>Bacteroidia</taxon>
        <taxon>Marinilabiliales</taxon>
        <taxon>Prolixibacteraceae</taxon>
        <taxon>Draconibacterium</taxon>
    </lineage>
</organism>
<reference evidence="2 3" key="1">
    <citation type="submission" date="2020-02" db="EMBL/GenBank/DDBJ databases">
        <title>Genome sequencing for Draconibacterium sp. strain M1.</title>
        <authorList>
            <person name="Park S.-J."/>
        </authorList>
    </citation>
    <scope>NUCLEOTIDE SEQUENCE [LARGE SCALE GENOMIC DNA]</scope>
    <source>
        <strain evidence="2 3">M1</strain>
    </source>
</reference>
<dbReference type="InterPro" id="IPR002347">
    <property type="entry name" value="SDR_fam"/>
</dbReference>